<dbReference type="Proteomes" id="UP000273786">
    <property type="component" value="Unassembled WGS sequence"/>
</dbReference>
<reference evidence="1 2" key="1">
    <citation type="submission" date="2018-11" db="EMBL/GenBank/DDBJ databases">
        <title>the genome of Mesorhizobium tamadayense DSM 28320.</title>
        <authorList>
            <person name="Gao J."/>
        </authorList>
    </citation>
    <scope>NUCLEOTIDE SEQUENCE [LARGE SCALE GENOMIC DNA]</scope>
    <source>
        <strain evidence="1 2">DSM 28320</strain>
    </source>
</reference>
<accession>A0A3P3EXP1</accession>
<proteinExistence type="predicted"/>
<name>A0A3P3EXP1_9HYPH</name>
<dbReference type="AlphaFoldDB" id="A0A3P3EXP1"/>
<dbReference type="RefSeq" id="WP_125006543.1">
    <property type="nucleotide sequence ID" value="NZ_RQXT01000072.1"/>
</dbReference>
<evidence type="ECO:0000313" key="2">
    <source>
        <dbReference type="Proteomes" id="UP000273786"/>
    </source>
</evidence>
<gene>
    <name evidence="1" type="ORF">EH240_33450</name>
</gene>
<keyword evidence="2" id="KW-1185">Reference proteome</keyword>
<evidence type="ECO:0000313" key="1">
    <source>
        <dbReference type="EMBL" id="RRH90108.1"/>
    </source>
</evidence>
<organism evidence="1 2">
    <name type="scientific">Mesorhizobium tamadayense</name>
    <dbReference type="NCBI Taxonomy" id="425306"/>
    <lineage>
        <taxon>Bacteria</taxon>
        <taxon>Pseudomonadati</taxon>
        <taxon>Pseudomonadota</taxon>
        <taxon>Alphaproteobacteria</taxon>
        <taxon>Hyphomicrobiales</taxon>
        <taxon>Phyllobacteriaceae</taxon>
        <taxon>Mesorhizobium</taxon>
    </lineage>
</organism>
<comment type="caution">
    <text evidence="1">The sequence shown here is derived from an EMBL/GenBank/DDBJ whole genome shotgun (WGS) entry which is preliminary data.</text>
</comment>
<sequence length="168" mass="18608">MKHIDAFKAASYPFVMEPVQFSDALRLTQLSESQLREWCGKRGLFQPTVAARGPGRVALYSWQDLISLRVFGEVFSVFGGRASGWAIGIADLRQRLDGQFFPNLWGQAALFASQHSAELVTVRSVSLHAAALVVPLDPHLAHLAEHAATNQFEKQMPLPLLAPMRTVR</sequence>
<protein>
    <recommendedName>
        <fullName evidence="3">MerR family transcriptional regulator</fullName>
    </recommendedName>
</protein>
<evidence type="ECO:0008006" key="3">
    <source>
        <dbReference type="Google" id="ProtNLM"/>
    </source>
</evidence>
<dbReference type="EMBL" id="RQXT01000072">
    <property type="protein sequence ID" value="RRH90108.1"/>
    <property type="molecule type" value="Genomic_DNA"/>
</dbReference>